<dbReference type="Gene3D" id="3.30.420.10">
    <property type="entry name" value="Ribonuclease H-like superfamily/Ribonuclease H"/>
    <property type="match status" value="1"/>
</dbReference>
<sequence>MRSLTISSTENYPMIPRYPGRCALKQLDTTSREVNCIEDLSKACWPDVWDLGASKSNYVMREVQEGICKNHAGAGSLVLKVIRAGFYWLRMEQDTKAYVQKYDKCQRHAPLWVEACPYQKISERKVVDFLWENIICRFGIPKEIACDNMPQFKGAKVAKFLEDLKIKRIISSPYYSSANEQAESTNKVIIQKSQKEIGRSQRQMVRRATGSVMGIPIEFILNARIIERHIESEIDEKRDRWKSRPEATILVGIGKPSKGMLLMKANECLSPNSIQ</sequence>
<dbReference type="PANTHER" id="PTHR37984">
    <property type="entry name" value="PROTEIN CBG26694"/>
    <property type="match status" value="1"/>
</dbReference>
<dbReference type="InterPro" id="IPR036397">
    <property type="entry name" value="RNaseH_sf"/>
</dbReference>
<gene>
    <name evidence="2" type="primary">LOC104234195</name>
</gene>
<dbReference type="RefSeq" id="XP_009786029.1">
    <property type="nucleotide sequence ID" value="XM_009787727.1"/>
</dbReference>
<accession>A0A1U7XGG8</accession>
<evidence type="ECO:0000313" key="1">
    <source>
        <dbReference type="Proteomes" id="UP000189701"/>
    </source>
</evidence>
<reference evidence="2" key="2">
    <citation type="submission" date="2025-08" db="UniProtKB">
        <authorList>
            <consortium name="RefSeq"/>
        </authorList>
    </citation>
    <scope>IDENTIFICATION</scope>
    <source>
        <tissue evidence="2">Leaf</tissue>
    </source>
</reference>
<proteinExistence type="predicted"/>
<evidence type="ECO:0000313" key="2">
    <source>
        <dbReference type="RefSeq" id="XP_009786029.1"/>
    </source>
</evidence>
<name>A0A1U7XGG8_NICSY</name>
<dbReference type="eggNOG" id="KOG0017">
    <property type="taxonomic scope" value="Eukaryota"/>
</dbReference>
<dbReference type="Proteomes" id="UP000189701">
    <property type="component" value="Unplaced"/>
</dbReference>
<dbReference type="InterPro" id="IPR012337">
    <property type="entry name" value="RNaseH-like_sf"/>
</dbReference>
<organism evidence="1 2">
    <name type="scientific">Nicotiana sylvestris</name>
    <name type="common">Wood tobacco</name>
    <name type="synonym">South American tobacco</name>
    <dbReference type="NCBI Taxonomy" id="4096"/>
    <lineage>
        <taxon>Eukaryota</taxon>
        <taxon>Viridiplantae</taxon>
        <taxon>Streptophyta</taxon>
        <taxon>Embryophyta</taxon>
        <taxon>Tracheophyta</taxon>
        <taxon>Spermatophyta</taxon>
        <taxon>Magnoliopsida</taxon>
        <taxon>eudicotyledons</taxon>
        <taxon>Gunneridae</taxon>
        <taxon>Pentapetalae</taxon>
        <taxon>asterids</taxon>
        <taxon>lamiids</taxon>
        <taxon>Solanales</taxon>
        <taxon>Solanaceae</taxon>
        <taxon>Nicotianoideae</taxon>
        <taxon>Nicotianeae</taxon>
        <taxon>Nicotiana</taxon>
    </lineage>
</organism>
<dbReference type="PANTHER" id="PTHR37984:SF5">
    <property type="entry name" value="PROTEIN NYNRIN-LIKE"/>
    <property type="match status" value="1"/>
</dbReference>
<dbReference type="STRING" id="4096.A0A1U7XGG8"/>
<dbReference type="InterPro" id="IPR050951">
    <property type="entry name" value="Retrovirus_Pol_polyprotein"/>
</dbReference>
<reference evidence="1" key="1">
    <citation type="journal article" date="2013" name="Genome Biol.">
        <title>Reference genomes and transcriptomes of Nicotiana sylvestris and Nicotiana tomentosiformis.</title>
        <authorList>
            <person name="Sierro N."/>
            <person name="Battey J.N."/>
            <person name="Ouadi S."/>
            <person name="Bovet L."/>
            <person name="Goepfert S."/>
            <person name="Bakaher N."/>
            <person name="Peitsch M.C."/>
            <person name="Ivanov N.V."/>
        </authorList>
    </citation>
    <scope>NUCLEOTIDE SEQUENCE [LARGE SCALE GENOMIC DNA]</scope>
</reference>
<dbReference type="SUPFAM" id="SSF53098">
    <property type="entry name" value="Ribonuclease H-like"/>
    <property type="match status" value="1"/>
</dbReference>
<protein>
    <submittedName>
        <fullName evidence="2">Uncharacterized protein LOC104234195</fullName>
    </submittedName>
</protein>
<dbReference type="AlphaFoldDB" id="A0A1U7XGG8"/>
<keyword evidence="1" id="KW-1185">Reference proteome</keyword>
<dbReference type="Gene3D" id="1.10.340.70">
    <property type="match status" value="1"/>
</dbReference>
<dbReference type="GO" id="GO:0003676">
    <property type="term" value="F:nucleic acid binding"/>
    <property type="evidence" value="ECO:0007669"/>
    <property type="project" value="InterPro"/>
</dbReference>